<evidence type="ECO:0000313" key="3">
    <source>
        <dbReference type="Proteomes" id="UP001244341"/>
    </source>
</evidence>
<name>A0ABY8UHJ8_TETOB</name>
<feature type="compositionally biased region" description="Low complexity" evidence="1">
    <location>
        <begin position="98"/>
        <end position="120"/>
    </location>
</feature>
<feature type="compositionally biased region" description="Low complexity" evidence="1">
    <location>
        <begin position="22"/>
        <end position="48"/>
    </location>
</feature>
<gene>
    <name evidence="2" type="ORF">OEZ85_005328</name>
</gene>
<dbReference type="EMBL" id="CP126219">
    <property type="protein sequence ID" value="WIA20992.1"/>
    <property type="molecule type" value="Genomic_DNA"/>
</dbReference>
<protein>
    <submittedName>
        <fullName evidence="2">Uncharacterized protein</fullName>
    </submittedName>
</protein>
<reference evidence="2 3" key="1">
    <citation type="submission" date="2023-05" db="EMBL/GenBank/DDBJ databases">
        <title>A 100% complete, gapless, phased diploid assembly of the Scenedesmus obliquus UTEX 3031 genome.</title>
        <authorList>
            <person name="Biondi T.C."/>
            <person name="Hanschen E.R."/>
            <person name="Kwon T."/>
            <person name="Eng W."/>
            <person name="Kruse C.P.S."/>
            <person name="Koehler S.I."/>
            <person name="Kunde Y."/>
            <person name="Gleasner C.D."/>
            <person name="You Mak K.T."/>
            <person name="Polle J."/>
            <person name="Hovde B.T."/>
            <person name="Starkenburg S.R."/>
        </authorList>
    </citation>
    <scope>NUCLEOTIDE SEQUENCE [LARGE SCALE GENOMIC DNA]</scope>
    <source>
        <strain evidence="2 3">DOE0152z</strain>
    </source>
</reference>
<proteinExistence type="predicted"/>
<keyword evidence="3" id="KW-1185">Reference proteome</keyword>
<sequence length="165" mass="16288">MDLLGGYGSDSDDDDQHVEQRAVPSAGTAAATPTGSVPAVSPAAAPAVLFNPFADDAPGQPPARNAKQQLSGGAKRPFTSVTGHSLRAGASSLPKTSKQAPAARPAAKPAAAALLPPQLRGRSNVVTEDIDKLFVKRQPGSSPAGPAGAASAPAAFGPAARPAPS</sequence>
<organism evidence="2 3">
    <name type="scientific">Tetradesmus obliquus</name>
    <name type="common">Green alga</name>
    <name type="synonym">Acutodesmus obliquus</name>
    <dbReference type="NCBI Taxonomy" id="3088"/>
    <lineage>
        <taxon>Eukaryota</taxon>
        <taxon>Viridiplantae</taxon>
        <taxon>Chlorophyta</taxon>
        <taxon>core chlorophytes</taxon>
        <taxon>Chlorophyceae</taxon>
        <taxon>CS clade</taxon>
        <taxon>Sphaeropleales</taxon>
        <taxon>Scenedesmaceae</taxon>
        <taxon>Tetradesmus</taxon>
    </lineage>
</organism>
<dbReference type="Proteomes" id="UP001244341">
    <property type="component" value="Chromosome 12b"/>
</dbReference>
<evidence type="ECO:0000313" key="2">
    <source>
        <dbReference type="EMBL" id="WIA20992.1"/>
    </source>
</evidence>
<feature type="region of interest" description="Disordered" evidence="1">
    <location>
        <begin position="136"/>
        <end position="165"/>
    </location>
</feature>
<feature type="region of interest" description="Disordered" evidence="1">
    <location>
        <begin position="1"/>
        <end position="123"/>
    </location>
</feature>
<feature type="compositionally biased region" description="Low complexity" evidence="1">
    <location>
        <begin position="139"/>
        <end position="165"/>
    </location>
</feature>
<accession>A0ABY8UHJ8</accession>
<evidence type="ECO:0000256" key="1">
    <source>
        <dbReference type="SAM" id="MobiDB-lite"/>
    </source>
</evidence>